<organism evidence="7 8">
    <name type="scientific">Triticum turgidum subsp. durum</name>
    <name type="common">Durum wheat</name>
    <name type="synonym">Triticum durum</name>
    <dbReference type="NCBI Taxonomy" id="4567"/>
    <lineage>
        <taxon>Eukaryota</taxon>
        <taxon>Viridiplantae</taxon>
        <taxon>Streptophyta</taxon>
        <taxon>Embryophyta</taxon>
        <taxon>Tracheophyta</taxon>
        <taxon>Spermatophyta</taxon>
        <taxon>Magnoliopsida</taxon>
        <taxon>Liliopsida</taxon>
        <taxon>Poales</taxon>
        <taxon>Poaceae</taxon>
        <taxon>BOP clade</taxon>
        <taxon>Pooideae</taxon>
        <taxon>Triticodae</taxon>
        <taxon>Triticeae</taxon>
        <taxon>Triticinae</taxon>
        <taxon>Triticum</taxon>
    </lineage>
</organism>
<evidence type="ECO:0000256" key="3">
    <source>
        <dbReference type="ARBA" id="ARBA00022692"/>
    </source>
</evidence>
<feature type="transmembrane region" description="Helical" evidence="6">
    <location>
        <begin position="136"/>
        <end position="158"/>
    </location>
</feature>
<comment type="subcellular location">
    <subcellularLocation>
        <location evidence="1">Membrane</location>
        <topology evidence="1">Multi-pass membrane protein</topology>
    </subcellularLocation>
</comment>
<evidence type="ECO:0000313" key="7">
    <source>
        <dbReference type="EMBL" id="VAH75970.1"/>
    </source>
</evidence>
<keyword evidence="8" id="KW-1185">Reference proteome</keyword>
<feature type="transmembrane region" description="Helical" evidence="6">
    <location>
        <begin position="98"/>
        <end position="116"/>
    </location>
</feature>
<dbReference type="EMBL" id="LT934116">
    <property type="protein sequence ID" value="VAH75970.1"/>
    <property type="molecule type" value="Genomic_DNA"/>
</dbReference>
<dbReference type="PANTHER" id="PTHR23504">
    <property type="entry name" value="MAJOR FACILITATOR SUPERFAMILY DOMAIN-CONTAINING PROTEIN 10"/>
    <property type="match status" value="1"/>
</dbReference>
<evidence type="ECO:0000256" key="4">
    <source>
        <dbReference type="ARBA" id="ARBA00022989"/>
    </source>
</evidence>
<proteinExistence type="predicted"/>
<dbReference type="Proteomes" id="UP000324705">
    <property type="component" value="Chromosome 3B"/>
</dbReference>
<dbReference type="AlphaFoldDB" id="A0A9R1QG47"/>
<keyword evidence="2" id="KW-0813">Transport</keyword>
<gene>
    <name evidence="7" type="ORF">TRITD_3Bv1G092160</name>
</gene>
<name>A0A9R1QG47_TRITD</name>
<reference evidence="7 8" key="1">
    <citation type="submission" date="2017-09" db="EMBL/GenBank/DDBJ databases">
        <authorList>
            <consortium name="International Durum Wheat Genome Sequencing Consortium (IDWGSC)"/>
            <person name="Milanesi L."/>
        </authorList>
    </citation>
    <scope>NUCLEOTIDE SEQUENCE [LARGE SCALE GENOMIC DNA]</scope>
    <source>
        <strain evidence="8">cv. Svevo</strain>
    </source>
</reference>
<dbReference type="GO" id="GO:0016020">
    <property type="term" value="C:membrane"/>
    <property type="evidence" value="ECO:0007669"/>
    <property type="project" value="UniProtKB-SubCell"/>
</dbReference>
<sequence>MEESLSDSNAEESSGGYWSLFTNWPLMSAITVYCLFSLQDVAYAEVFSLWAVSDRKYGGLNFTSTDVGSVLALSGLFLLIYQILIYPSVAKAIEPITLVRATAILTLPLLASYPFMTTLSGFNLQLVVNCASSLKNSFQVTTITVCNILMNDAVFLYFRPFDIHEKTESRPKSIGQWTFCNTNVHLQSCRSGCCRCYIFMGSKAPNCFISSRRPPCIFHA</sequence>
<keyword evidence="5 6" id="KW-0472">Membrane</keyword>
<accession>A0A9R1QG47</accession>
<dbReference type="Gramene" id="TRITD3Bv1G092160.5">
    <property type="protein sequence ID" value="TRITD3Bv1G092160.5"/>
    <property type="gene ID" value="TRITD3Bv1G092160"/>
</dbReference>
<evidence type="ECO:0000256" key="5">
    <source>
        <dbReference type="ARBA" id="ARBA00023136"/>
    </source>
</evidence>
<evidence type="ECO:0000313" key="8">
    <source>
        <dbReference type="Proteomes" id="UP000324705"/>
    </source>
</evidence>
<keyword evidence="3 6" id="KW-0812">Transmembrane</keyword>
<keyword evidence="4 6" id="KW-1133">Transmembrane helix</keyword>
<evidence type="ECO:0000256" key="1">
    <source>
        <dbReference type="ARBA" id="ARBA00004141"/>
    </source>
</evidence>
<evidence type="ECO:0000256" key="6">
    <source>
        <dbReference type="SAM" id="Phobius"/>
    </source>
</evidence>
<evidence type="ECO:0000256" key="2">
    <source>
        <dbReference type="ARBA" id="ARBA00022448"/>
    </source>
</evidence>
<protein>
    <submittedName>
        <fullName evidence="7">Uncharacterized protein</fullName>
    </submittedName>
</protein>
<dbReference type="PANTHER" id="PTHR23504:SF120">
    <property type="entry name" value="MAJOR FACILITATOR SUPERFAMILY (MFS) PROFILE DOMAIN-CONTAINING PROTEIN"/>
    <property type="match status" value="1"/>
</dbReference>
<feature type="transmembrane region" description="Helical" evidence="6">
    <location>
        <begin position="67"/>
        <end position="86"/>
    </location>
</feature>